<evidence type="ECO:0000313" key="1">
    <source>
        <dbReference type="EMBL" id="WVN88848.1"/>
    </source>
</evidence>
<sequence>MTSTDAELKVVSIIVTVPLSTVAWRVNFSVGHLAHSKDPKTSKGCFKLRPAFGVPHQSPSLSSRGDSR</sequence>
<gene>
    <name evidence="1" type="ORF">L203_104062</name>
</gene>
<reference evidence="1" key="2">
    <citation type="journal article" date="2022" name="Elife">
        <title>Obligate sexual reproduction of a homothallic fungus closely related to the Cryptococcus pathogenic species complex.</title>
        <authorList>
            <person name="Passer A.R."/>
            <person name="Clancey S.A."/>
            <person name="Shea T."/>
            <person name="David-Palma M."/>
            <person name="Averette A.F."/>
            <person name="Boekhout T."/>
            <person name="Porcel B.M."/>
            <person name="Nowrousian M."/>
            <person name="Cuomo C.A."/>
            <person name="Sun S."/>
            <person name="Heitman J."/>
            <person name="Coelho M.A."/>
        </authorList>
    </citation>
    <scope>NUCLEOTIDE SEQUENCE</scope>
    <source>
        <strain evidence="1">CBS 7841</strain>
    </source>
</reference>
<reference evidence="1" key="1">
    <citation type="submission" date="2016-06" db="EMBL/GenBank/DDBJ databases">
        <authorList>
            <person name="Cuomo C."/>
            <person name="Litvintseva A."/>
            <person name="Heitman J."/>
            <person name="Chen Y."/>
            <person name="Sun S."/>
            <person name="Springer D."/>
            <person name="Dromer F."/>
            <person name="Young S."/>
            <person name="Zeng Q."/>
            <person name="Chapman S."/>
            <person name="Gujja S."/>
            <person name="Saif S."/>
            <person name="Birren B."/>
        </authorList>
    </citation>
    <scope>NUCLEOTIDE SEQUENCE</scope>
    <source>
        <strain evidence="1">CBS 7841</strain>
    </source>
</reference>
<dbReference type="Proteomes" id="UP000094043">
    <property type="component" value="Chromosome 4"/>
</dbReference>
<reference evidence="1" key="3">
    <citation type="submission" date="2024-01" db="EMBL/GenBank/DDBJ databases">
        <authorList>
            <person name="Coelho M.A."/>
            <person name="David-Palma M."/>
            <person name="Shea T."/>
            <person name="Sun S."/>
            <person name="Cuomo C.A."/>
            <person name="Heitman J."/>
        </authorList>
    </citation>
    <scope>NUCLEOTIDE SEQUENCE</scope>
    <source>
        <strain evidence="1">CBS 7841</strain>
    </source>
</reference>
<dbReference type="AlphaFoldDB" id="A0AAJ8JUR6"/>
<name>A0AAJ8JUR6_9TREE</name>
<dbReference type="GeneID" id="91088272"/>
<evidence type="ECO:0000313" key="2">
    <source>
        <dbReference type="Proteomes" id="UP000094043"/>
    </source>
</evidence>
<organism evidence="1 2">
    <name type="scientific">Cryptococcus depauperatus CBS 7841</name>
    <dbReference type="NCBI Taxonomy" id="1295531"/>
    <lineage>
        <taxon>Eukaryota</taxon>
        <taxon>Fungi</taxon>
        <taxon>Dikarya</taxon>
        <taxon>Basidiomycota</taxon>
        <taxon>Agaricomycotina</taxon>
        <taxon>Tremellomycetes</taxon>
        <taxon>Tremellales</taxon>
        <taxon>Cryptococcaceae</taxon>
        <taxon>Cryptococcus</taxon>
    </lineage>
</organism>
<accession>A0AAJ8JUR6</accession>
<protein>
    <submittedName>
        <fullName evidence="1">Uncharacterized protein</fullName>
    </submittedName>
</protein>
<dbReference type="EMBL" id="CP143787">
    <property type="protein sequence ID" value="WVN88848.1"/>
    <property type="molecule type" value="Genomic_DNA"/>
</dbReference>
<dbReference type="KEGG" id="cdep:91088272"/>
<proteinExistence type="predicted"/>
<dbReference type="RefSeq" id="XP_066069548.1">
    <property type="nucleotide sequence ID" value="XM_066213451.1"/>
</dbReference>
<keyword evidence="2" id="KW-1185">Reference proteome</keyword>